<dbReference type="InterPro" id="IPR029063">
    <property type="entry name" value="SAM-dependent_MTases_sf"/>
</dbReference>
<dbReference type="GO" id="GO:0008168">
    <property type="term" value="F:methyltransferase activity"/>
    <property type="evidence" value="ECO:0007669"/>
    <property type="project" value="UniProtKB-KW"/>
</dbReference>
<dbReference type="PANTHER" id="PTHR12176:SF80">
    <property type="entry name" value="EEF1A LYSINE METHYLTRANSFERASE 4"/>
    <property type="match status" value="1"/>
</dbReference>
<name>W5MFL2_LEPOC</name>
<dbReference type="EMBL" id="AHAT01015218">
    <property type="status" value="NOT_ANNOTATED_CDS"/>
    <property type="molecule type" value="Genomic_DNA"/>
</dbReference>
<comment type="similarity">
    <text evidence="1">Belongs to the methyltransferase superfamily.</text>
</comment>
<evidence type="ECO:0000256" key="1">
    <source>
        <dbReference type="ARBA" id="ARBA00008361"/>
    </source>
</evidence>
<dbReference type="HOGENOM" id="CLU_065920_4_1_1"/>
<keyword evidence="3" id="KW-0808">Transferase</keyword>
<dbReference type="PANTHER" id="PTHR12176">
    <property type="entry name" value="SAM-DEPENDENT METHYLTRANSFERASE SUPERFAMILY PROTEIN"/>
    <property type="match status" value="1"/>
</dbReference>
<dbReference type="Gene3D" id="3.40.50.150">
    <property type="entry name" value="Vaccinia Virus protein VP39"/>
    <property type="match status" value="1"/>
</dbReference>
<reference evidence="5" key="2">
    <citation type="submission" date="2025-08" db="UniProtKB">
        <authorList>
            <consortium name="Ensembl"/>
        </authorList>
    </citation>
    <scope>IDENTIFICATION</scope>
</reference>
<dbReference type="GO" id="GO:0032259">
    <property type="term" value="P:methylation"/>
    <property type="evidence" value="ECO:0007669"/>
    <property type="project" value="UniProtKB-KW"/>
</dbReference>
<dbReference type="EMBL" id="AHAT01015219">
    <property type="status" value="NOT_ANNOTATED_CDS"/>
    <property type="molecule type" value="Genomic_DNA"/>
</dbReference>
<evidence type="ECO:0000259" key="4">
    <source>
        <dbReference type="Pfam" id="PF13649"/>
    </source>
</evidence>
<dbReference type="Bgee" id="ENSLOCG00000005939">
    <property type="expression patterns" value="Expressed in embryo and 12 other cell types or tissues"/>
</dbReference>
<dbReference type="eggNOG" id="KOG2352">
    <property type="taxonomic scope" value="Eukaryota"/>
</dbReference>
<evidence type="ECO:0000256" key="3">
    <source>
        <dbReference type="ARBA" id="ARBA00022679"/>
    </source>
</evidence>
<evidence type="ECO:0000256" key="2">
    <source>
        <dbReference type="ARBA" id="ARBA00022603"/>
    </source>
</evidence>
<keyword evidence="6" id="KW-1185">Reference proteome</keyword>
<dbReference type="Proteomes" id="UP000018468">
    <property type="component" value="Linkage group LG14"/>
</dbReference>
<protein>
    <submittedName>
        <fullName evidence="5">EEF1A lysine methyltransferase 4</fullName>
    </submittedName>
</protein>
<dbReference type="Ensembl" id="ENSLOCT00000007179.1">
    <property type="protein sequence ID" value="ENSLOCP00000007171.1"/>
    <property type="gene ID" value="ENSLOCG00000005939.1"/>
</dbReference>
<evidence type="ECO:0000313" key="5">
    <source>
        <dbReference type="Ensembl" id="ENSLOCP00000007171.1"/>
    </source>
</evidence>
<dbReference type="SUPFAM" id="SSF53335">
    <property type="entry name" value="S-adenosyl-L-methionine-dependent methyltransferases"/>
    <property type="match status" value="1"/>
</dbReference>
<dbReference type="OMA" id="EDMWEDG"/>
<accession>W5MFL2</accession>
<dbReference type="Pfam" id="PF13649">
    <property type="entry name" value="Methyltransf_25"/>
    <property type="match status" value="1"/>
</dbReference>
<dbReference type="FunFam" id="3.40.50.150:FF:000308">
    <property type="entry name" value="endothelin-converting enzyme 2 isoform X2"/>
    <property type="match status" value="1"/>
</dbReference>
<dbReference type="GeneTree" id="ENSGT00940000164140"/>
<reference evidence="6" key="1">
    <citation type="submission" date="2011-12" db="EMBL/GenBank/DDBJ databases">
        <title>The Draft Genome of Lepisosteus oculatus.</title>
        <authorList>
            <consortium name="The Broad Institute Genome Assembly &amp; Analysis Group"/>
            <consortium name="Computational R&amp;D Group"/>
            <consortium name="and Sequencing Platform"/>
            <person name="Di Palma F."/>
            <person name="Alfoldi J."/>
            <person name="Johnson J."/>
            <person name="Berlin A."/>
            <person name="Gnerre S."/>
            <person name="Jaffe D."/>
            <person name="MacCallum I."/>
            <person name="Young S."/>
            <person name="Walker B.J."/>
            <person name="Lander E.S."/>
            <person name="Lindblad-Toh K."/>
        </authorList>
    </citation>
    <scope>NUCLEOTIDE SEQUENCE [LARGE SCALE GENOMIC DNA]</scope>
</reference>
<dbReference type="AlphaFoldDB" id="W5MFL2"/>
<dbReference type="InParanoid" id="W5MFL2"/>
<evidence type="ECO:0000313" key="6">
    <source>
        <dbReference type="Proteomes" id="UP000018468"/>
    </source>
</evidence>
<reference evidence="5" key="3">
    <citation type="submission" date="2025-09" db="UniProtKB">
        <authorList>
            <consortium name="Ensembl"/>
        </authorList>
    </citation>
    <scope>IDENTIFICATION</scope>
</reference>
<dbReference type="STRING" id="7918.ENSLOCP00000007171"/>
<dbReference type="InterPro" id="IPR041698">
    <property type="entry name" value="Methyltransf_25"/>
</dbReference>
<proteinExistence type="inferred from homology"/>
<sequence length="168" mass="19417">MEHLPECNSRYKDVEYWDERYKKEQSFEWFGDYSKFEHLLEQHVRKEDKILVLGCGNSSVSFDMFSCGYGSITNIDYSAVCIETMAARHADCPGMEWLQMDARNLAFPEGAFDVVLEKGTLDAMMVEEKDPWKVSPHTASLVHQVLKEYLLLCSDFGLRPQFGLQVIQ</sequence>
<dbReference type="InterPro" id="IPR051419">
    <property type="entry name" value="Lys/N-term_MeTrsfase_sf"/>
</dbReference>
<keyword evidence="2" id="KW-0489">Methyltransferase</keyword>
<feature type="domain" description="Methyltransferase" evidence="4">
    <location>
        <begin position="50"/>
        <end position="124"/>
    </location>
</feature>
<dbReference type="CDD" id="cd02440">
    <property type="entry name" value="AdoMet_MTases"/>
    <property type="match status" value="1"/>
</dbReference>
<organism evidence="5 6">
    <name type="scientific">Lepisosteus oculatus</name>
    <name type="common">Spotted gar</name>
    <dbReference type="NCBI Taxonomy" id="7918"/>
    <lineage>
        <taxon>Eukaryota</taxon>
        <taxon>Metazoa</taxon>
        <taxon>Chordata</taxon>
        <taxon>Craniata</taxon>
        <taxon>Vertebrata</taxon>
        <taxon>Euteleostomi</taxon>
        <taxon>Actinopterygii</taxon>
        <taxon>Neopterygii</taxon>
        <taxon>Holostei</taxon>
        <taxon>Semionotiformes</taxon>
        <taxon>Lepisosteidae</taxon>
        <taxon>Lepisosteus</taxon>
    </lineage>
</organism>